<dbReference type="InterPro" id="IPR050095">
    <property type="entry name" value="ECF_ABC_transporter_ATP-bd"/>
</dbReference>
<accession>A0A224VDV6</accession>
<dbReference type="InterPro" id="IPR017871">
    <property type="entry name" value="ABC_transporter-like_CS"/>
</dbReference>
<evidence type="ECO:0000256" key="1">
    <source>
        <dbReference type="ARBA" id="ARBA00004202"/>
    </source>
</evidence>
<dbReference type="Proteomes" id="UP000294668">
    <property type="component" value="Unassembled WGS sequence"/>
</dbReference>
<evidence type="ECO:0000256" key="3">
    <source>
        <dbReference type="ARBA" id="ARBA00022448"/>
    </source>
</evidence>
<dbReference type="PANTHER" id="PTHR43553:SF24">
    <property type="entry name" value="ENERGY-COUPLING FACTOR TRANSPORTER ATP-BINDING PROTEIN ECFA1"/>
    <property type="match status" value="1"/>
</dbReference>
<dbReference type="GO" id="GO:0016887">
    <property type="term" value="F:ATP hydrolysis activity"/>
    <property type="evidence" value="ECO:0007669"/>
    <property type="project" value="InterPro"/>
</dbReference>
<dbReference type="SMART" id="SM00382">
    <property type="entry name" value="AAA"/>
    <property type="match status" value="1"/>
</dbReference>
<dbReference type="PANTHER" id="PTHR43553">
    <property type="entry name" value="HEAVY METAL TRANSPORTER"/>
    <property type="match status" value="1"/>
</dbReference>
<name>A0A224VDV6_9LACO</name>
<keyword evidence="7" id="KW-1278">Translocase</keyword>
<dbReference type="InterPro" id="IPR027417">
    <property type="entry name" value="P-loop_NTPase"/>
</dbReference>
<dbReference type="Gene3D" id="3.40.50.300">
    <property type="entry name" value="P-loop containing nucleotide triphosphate hydrolases"/>
    <property type="match status" value="1"/>
</dbReference>
<dbReference type="Pfam" id="PF00005">
    <property type="entry name" value="ABC_tran"/>
    <property type="match status" value="1"/>
</dbReference>
<comment type="subcellular location">
    <subcellularLocation>
        <location evidence="1">Cell membrane</location>
        <topology evidence="1">Peripheral membrane protein</topology>
    </subcellularLocation>
</comment>
<reference evidence="10 12" key="1">
    <citation type="journal article" date="2017" name="Biosci Microbiota Food Health">
        <title>Genomic characterization reconfirms the taxonomic status of Lactobacillus parakefiri.</title>
        <authorList>
            <person name="Tanizawa Y."/>
            <person name="Kobayashi H."/>
            <person name="Kaminuma E."/>
            <person name="Sakamoto M."/>
            <person name="Ohkuma M."/>
            <person name="Nakamura Y."/>
            <person name="Arita M."/>
            <person name="Tohno M."/>
        </authorList>
    </citation>
    <scope>NUCLEOTIDE SEQUENCE [LARGE SCALE GENOMIC DNA]</scope>
    <source>
        <strain evidence="10 12">JCM 8573</strain>
    </source>
</reference>
<dbReference type="CDD" id="cd03225">
    <property type="entry name" value="ABC_cobalt_CbiO_domain1"/>
    <property type="match status" value="1"/>
</dbReference>
<evidence type="ECO:0000256" key="2">
    <source>
        <dbReference type="ARBA" id="ARBA00005417"/>
    </source>
</evidence>
<keyword evidence="13" id="KW-1185">Reference proteome</keyword>
<evidence type="ECO:0000313" key="10">
    <source>
        <dbReference type="EMBL" id="GAW72039.1"/>
    </source>
</evidence>
<dbReference type="GO" id="GO:0005524">
    <property type="term" value="F:ATP binding"/>
    <property type="evidence" value="ECO:0007669"/>
    <property type="project" value="UniProtKB-KW"/>
</dbReference>
<evidence type="ECO:0000313" key="11">
    <source>
        <dbReference type="EMBL" id="TDG92115.1"/>
    </source>
</evidence>
<reference evidence="11 13" key="2">
    <citation type="journal article" date="2019" name="Appl. Microbiol. Biotechnol.">
        <title>Uncovering carbohydrate metabolism through a genotype-phenotype association study of 56 lactic acid bacteria genomes.</title>
        <authorList>
            <person name="Buron-Moles G."/>
            <person name="Chailyan A."/>
            <person name="Dolejs I."/>
            <person name="Forster J."/>
            <person name="Miks M.H."/>
        </authorList>
    </citation>
    <scope>NUCLEOTIDE SEQUENCE [LARGE SCALE GENOMIC DNA]</scope>
    <source>
        <strain evidence="11 13">DSM 10551</strain>
    </source>
</reference>
<dbReference type="EMBL" id="BDGB01000054">
    <property type="protein sequence ID" value="GAW72039.1"/>
    <property type="molecule type" value="Genomic_DNA"/>
</dbReference>
<dbReference type="EMBL" id="PUFL01000047">
    <property type="protein sequence ID" value="TDG92115.1"/>
    <property type="molecule type" value="Genomic_DNA"/>
</dbReference>
<keyword evidence="4" id="KW-1003">Cell membrane</keyword>
<dbReference type="RefSeq" id="WP_057961278.1">
    <property type="nucleotide sequence ID" value="NZ_BAAAXO010000020.1"/>
</dbReference>
<evidence type="ECO:0000256" key="4">
    <source>
        <dbReference type="ARBA" id="ARBA00022475"/>
    </source>
</evidence>
<dbReference type="InterPro" id="IPR003593">
    <property type="entry name" value="AAA+_ATPase"/>
</dbReference>
<dbReference type="InterPro" id="IPR003439">
    <property type="entry name" value="ABC_transporter-like_ATP-bd"/>
</dbReference>
<dbReference type="GO" id="GO:0042626">
    <property type="term" value="F:ATPase-coupled transmembrane transporter activity"/>
    <property type="evidence" value="ECO:0007669"/>
    <property type="project" value="TreeGrafter"/>
</dbReference>
<dbReference type="InterPro" id="IPR015856">
    <property type="entry name" value="ABC_transpr_CbiO/EcfA_su"/>
</dbReference>
<evidence type="ECO:0000256" key="7">
    <source>
        <dbReference type="ARBA" id="ARBA00022967"/>
    </source>
</evidence>
<evidence type="ECO:0000313" key="13">
    <source>
        <dbReference type="Proteomes" id="UP000294668"/>
    </source>
</evidence>
<dbReference type="AlphaFoldDB" id="A0A224VDV6"/>
<reference evidence="11" key="3">
    <citation type="submission" date="2019-02" db="EMBL/GenBank/DDBJ databases">
        <authorList>
            <person name="Buron G."/>
            <person name="Chaylann A."/>
            <person name="Dolejs I."/>
            <person name="Forster J."/>
            <person name="Miks M.H."/>
        </authorList>
    </citation>
    <scope>NUCLEOTIDE SEQUENCE</scope>
    <source>
        <strain evidence="11">DSM 10551</strain>
    </source>
</reference>
<dbReference type="SUPFAM" id="SSF52540">
    <property type="entry name" value="P-loop containing nucleoside triphosphate hydrolases"/>
    <property type="match status" value="1"/>
</dbReference>
<sequence>MDEDKRIVVDNLTSRYPGTTQPQLRGINAEVQAGQVVGIIGNSHSGKSTLCRVLAGVISKIVSAEVEGQWRLFGRRVDDWPAYNAMTGVVLQNPAGQLSGLSDTVADEIAFDLINQGLAENLIQKRIEKVAAQMGLSAQLHLHPESLSGGQIQRLAIATAIATHPTVLILDDPTSEMDPLGRRQFFHWLAGVKDTTVLIVTSEIDDLCEIADSVWVMHDGQLVSKGTPGDVFNHLATDWQIPAPTITQLAQKMNWRMADGQYPVNAAELKEVRYAHN</sequence>
<keyword evidence="8" id="KW-0472">Membrane</keyword>
<evidence type="ECO:0000313" key="12">
    <source>
        <dbReference type="Proteomes" id="UP000214739"/>
    </source>
</evidence>
<keyword evidence="6 10" id="KW-0067">ATP-binding</keyword>
<proteinExistence type="inferred from homology"/>
<comment type="similarity">
    <text evidence="2">Belongs to the ABC transporter superfamily.</text>
</comment>
<organism evidence="10 12">
    <name type="scientific">Lentilactobacillus parakefiri</name>
    <dbReference type="NCBI Taxonomy" id="152332"/>
    <lineage>
        <taxon>Bacteria</taxon>
        <taxon>Bacillati</taxon>
        <taxon>Bacillota</taxon>
        <taxon>Bacilli</taxon>
        <taxon>Lactobacillales</taxon>
        <taxon>Lactobacillaceae</taxon>
        <taxon>Lentilactobacillus</taxon>
    </lineage>
</organism>
<gene>
    <name evidence="10" type="primary">ecfA1_2</name>
    <name evidence="11" type="ORF">C5L28_001506</name>
    <name evidence="10" type="ORF">LPKJCM_01147</name>
</gene>
<dbReference type="OrthoDB" id="501320at2"/>
<dbReference type="Proteomes" id="UP000214739">
    <property type="component" value="Unassembled WGS sequence"/>
</dbReference>
<dbReference type="GO" id="GO:0043190">
    <property type="term" value="C:ATP-binding cassette (ABC) transporter complex"/>
    <property type="evidence" value="ECO:0007669"/>
    <property type="project" value="TreeGrafter"/>
</dbReference>
<dbReference type="PROSITE" id="PS50893">
    <property type="entry name" value="ABC_TRANSPORTER_2"/>
    <property type="match status" value="1"/>
</dbReference>
<evidence type="ECO:0000259" key="9">
    <source>
        <dbReference type="PROSITE" id="PS50893"/>
    </source>
</evidence>
<keyword evidence="3" id="KW-0813">Transport</keyword>
<protein>
    <submittedName>
        <fullName evidence="10">Energy-coupling factor transporter ATP-binding protein</fullName>
    </submittedName>
</protein>
<keyword evidence="5" id="KW-0547">Nucleotide-binding</keyword>
<dbReference type="PROSITE" id="PS00211">
    <property type="entry name" value="ABC_TRANSPORTER_1"/>
    <property type="match status" value="1"/>
</dbReference>
<evidence type="ECO:0000256" key="5">
    <source>
        <dbReference type="ARBA" id="ARBA00022741"/>
    </source>
</evidence>
<comment type="caution">
    <text evidence="10">The sequence shown here is derived from an EMBL/GenBank/DDBJ whole genome shotgun (WGS) entry which is preliminary data.</text>
</comment>
<feature type="domain" description="ABC transporter" evidence="9">
    <location>
        <begin position="7"/>
        <end position="244"/>
    </location>
</feature>
<evidence type="ECO:0000256" key="8">
    <source>
        <dbReference type="ARBA" id="ARBA00023136"/>
    </source>
</evidence>
<evidence type="ECO:0000256" key="6">
    <source>
        <dbReference type="ARBA" id="ARBA00022840"/>
    </source>
</evidence>